<keyword evidence="2" id="KW-0560">Oxidoreductase</keyword>
<evidence type="ECO:0000259" key="1">
    <source>
        <dbReference type="Pfam" id="PF13460"/>
    </source>
</evidence>
<evidence type="ECO:0000313" key="2">
    <source>
        <dbReference type="EMBL" id="VZO35149.1"/>
    </source>
</evidence>
<dbReference type="Pfam" id="PF13460">
    <property type="entry name" value="NAD_binding_10"/>
    <property type="match status" value="1"/>
</dbReference>
<organism evidence="2 3">
    <name type="scientific">Occultella aeris</name>
    <dbReference type="NCBI Taxonomy" id="2761496"/>
    <lineage>
        <taxon>Bacteria</taxon>
        <taxon>Bacillati</taxon>
        <taxon>Actinomycetota</taxon>
        <taxon>Actinomycetes</taxon>
        <taxon>Micrococcales</taxon>
        <taxon>Ruaniaceae</taxon>
        <taxon>Occultella</taxon>
    </lineage>
</organism>
<dbReference type="RefSeq" id="WP_156738943.1">
    <property type="nucleotide sequence ID" value="NZ_CACRYJ010000006.1"/>
</dbReference>
<sequence length="284" mass="30409">MRILVTGATGQVGRHLVDELHLGGHHVRALTRDPHNAGFPDGVEVVGGDLTKVETLGDAFEGVDAIHLITFGGDDCAELTNGAELIGLAERNKVRRASVLGSWSRTSVETALKGSVIGWTLLHPVEFMANTFDWADELSTNGTLSTLATYPSAMVHEADIAAVAASALTELGHAGRTYPLTGPEALTPQERVRILAEKTGLDLTFVQLTEAQERERLRGYGYDDDYVEFGINLATNPPVTAGRVLPTVRDVTGKPARTFAQWAQENAATFLPRDARAPSGSTGR</sequence>
<dbReference type="InterPro" id="IPR016040">
    <property type="entry name" value="NAD(P)-bd_dom"/>
</dbReference>
<evidence type="ECO:0000313" key="3">
    <source>
        <dbReference type="Proteomes" id="UP000419743"/>
    </source>
</evidence>
<comment type="caution">
    <text evidence="2">The sequence shown here is derived from an EMBL/GenBank/DDBJ whole genome shotgun (WGS) entry which is preliminary data.</text>
</comment>
<dbReference type="Gene3D" id="3.90.25.10">
    <property type="entry name" value="UDP-galactose 4-epimerase, domain 1"/>
    <property type="match status" value="1"/>
</dbReference>
<dbReference type="InterPro" id="IPR036291">
    <property type="entry name" value="NAD(P)-bd_dom_sf"/>
</dbReference>
<protein>
    <submittedName>
        <fullName evidence="2">NAD(P)H azoreductase</fullName>
        <ecNumber evidence="2">1.7.-.-</ecNumber>
    </submittedName>
</protein>
<dbReference type="GO" id="GO:0016491">
    <property type="term" value="F:oxidoreductase activity"/>
    <property type="evidence" value="ECO:0007669"/>
    <property type="project" value="UniProtKB-KW"/>
</dbReference>
<name>A0A7M4DE35_9MICO</name>
<dbReference type="Proteomes" id="UP000419743">
    <property type="component" value="Unassembled WGS sequence"/>
</dbReference>
<accession>A0A7M4DE35</accession>
<dbReference type="InterPro" id="IPR051604">
    <property type="entry name" value="Ergot_Alk_Oxidoreductase"/>
</dbReference>
<reference evidence="2 3" key="1">
    <citation type="submission" date="2019-11" db="EMBL/GenBank/DDBJ databases">
        <authorList>
            <person name="Criscuolo A."/>
        </authorList>
    </citation>
    <scope>NUCLEOTIDE SEQUENCE [LARGE SCALE GENOMIC DNA]</scope>
    <source>
        <strain evidence="2">CIP111667</strain>
    </source>
</reference>
<dbReference type="PANTHER" id="PTHR43162">
    <property type="match status" value="1"/>
</dbReference>
<dbReference type="EMBL" id="CACRYJ010000006">
    <property type="protein sequence ID" value="VZO35149.1"/>
    <property type="molecule type" value="Genomic_DNA"/>
</dbReference>
<gene>
    <name evidence="2" type="primary">azoB_1</name>
    <name evidence="2" type="ORF">HALOF300_00375</name>
</gene>
<dbReference type="EC" id="1.7.-.-" evidence="2"/>
<proteinExistence type="predicted"/>
<dbReference type="PANTHER" id="PTHR43162:SF1">
    <property type="entry name" value="PRESTALK A DIFFERENTIATION PROTEIN A"/>
    <property type="match status" value="1"/>
</dbReference>
<keyword evidence="3" id="KW-1185">Reference proteome</keyword>
<dbReference type="AlphaFoldDB" id="A0A7M4DE35"/>
<feature type="domain" description="NAD(P)-binding" evidence="1">
    <location>
        <begin position="7"/>
        <end position="102"/>
    </location>
</feature>
<dbReference type="Gene3D" id="3.40.50.720">
    <property type="entry name" value="NAD(P)-binding Rossmann-like Domain"/>
    <property type="match status" value="1"/>
</dbReference>
<dbReference type="SUPFAM" id="SSF51735">
    <property type="entry name" value="NAD(P)-binding Rossmann-fold domains"/>
    <property type="match status" value="1"/>
</dbReference>